<name>A0A8J3IYJ9_9CHLR</name>
<dbReference type="GO" id="GO:0006355">
    <property type="term" value="P:regulation of DNA-templated transcription"/>
    <property type="evidence" value="ECO:0007669"/>
    <property type="project" value="InterPro"/>
</dbReference>
<dbReference type="FunFam" id="3.40.50.2300:FF:000001">
    <property type="entry name" value="DNA-binding response regulator PhoB"/>
    <property type="match status" value="1"/>
</dbReference>
<dbReference type="CDD" id="cd00383">
    <property type="entry name" value="trans_reg_C"/>
    <property type="match status" value="1"/>
</dbReference>
<keyword evidence="1 6" id="KW-0597">Phosphoprotein</keyword>
<dbReference type="GO" id="GO:0000156">
    <property type="term" value="F:phosphorelay response regulator activity"/>
    <property type="evidence" value="ECO:0007669"/>
    <property type="project" value="TreeGrafter"/>
</dbReference>
<feature type="domain" description="Response regulatory" evidence="8">
    <location>
        <begin position="29"/>
        <end position="142"/>
    </location>
</feature>
<dbReference type="SUPFAM" id="SSF52172">
    <property type="entry name" value="CheY-like"/>
    <property type="match status" value="1"/>
</dbReference>
<dbReference type="InterPro" id="IPR001789">
    <property type="entry name" value="Sig_transdc_resp-reg_receiver"/>
</dbReference>
<dbReference type="InterPro" id="IPR011006">
    <property type="entry name" value="CheY-like_superfamily"/>
</dbReference>
<dbReference type="Pfam" id="PF00486">
    <property type="entry name" value="Trans_reg_C"/>
    <property type="match status" value="1"/>
</dbReference>
<dbReference type="AlphaFoldDB" id="A0A8J3IYJ9"/>
<dbReference type="Pfam" id="PF00072">
    <property type="entry name" value="Response_reg"/>
    <property type="match status" value="1"/>
</dbReference>
<dbReference type="Proteomes" id="UP000597444">
    <property type="component" value="Unassembled WGS sequence"/>
</dbReference>
<proteinExistence type="predicted"/>
<dbReference type="GO" id="GO:0032993">
    <property type="term" value="C:protein-DNA complex"/>
    <property type="evidence" value="ECO:0007669"/>
    <property type="project" value="TreeGrafter"/>
</dbReference>
<dbReference type="GO" id="GO:0000976">
    <property type="term" value="F:transcription cis-regulatory region binding"/>
    <property type="evidence" value="ECO:0007669"/>
    <property type="project" value="TreeGrafter"/>
</dbReference>
<dbReference type="PROSITE" id="PS51755">
    <property type="entry name" value="OMPR_PHOB"/>
    <property type="match status" value="1"/>
</dbReference>
<dbReference type="Gene3D" id="1.10.10.10">
    <property type="entry name" value="Winged helix-like DNA-binding domain superfamily/Winged helix DNA-binding domain"/>
    <property type="match status" value="1"/>
</dbReference>
<comment type="caution">
    <text evidence="10">The sequence shown here is derived from an EMBL/GenBank/DDBJ whole genome shotgun (WGS) entry which is preliminary data.</text>
</comment>
<evidence type="ECO:0000256" key="6">
    <source>
        <dbReference type="PROSITE-ProRule" id="PRU00169"/>
    </source>
</evidence>
<dbReference type="GO" id="GO:0005829">
    <property type="term" value="C:cytosol"/>
    <property type="evidence" value="ECO:0007669"/>
    <property type="project" value="TreeGrafter"/>
</dbReference>
<evidence type="ECO:0000259" key="9">
    <source>
        <dbReference type="PROSITE" id="PS51755"/>
    </source>
</evidence>
<organism evidence="10 11">
    <name type="scientific">Reticulibacter mediterranei</name>
    <dbReference type="NCBI Taxonomy" id="2778369"/>
    <lineage>
        <taxon>Bacteria</taxon>
        <taxon>Bacillati</taxon>
        <taxon>Chloroflexota</taxon>
        <taxon>Ktedonobacteria</taxon>
        <taxon>Ktedonobacterales</taxon>
        <taxon>Reticulibacteraceae</taxon>
        <taxon>Reticulibacter</taxon>
    </lineage>
</organism>
<keyword evidence="2" id="KW-0902">Two-component regulatory system</keyword>
<evidence type="ECO:0000256" key="2">
    <source>
        <dbReference type="ARBA" id="ARBA00023012"/>
    </source>
</evidence>
<evidence type="ECO:0000256" key="5">
    <source>
        <dbReference type="ARBA" id="ARBA00023163"/>
    </source>
</evidence>
<evidence type="ECO:0000256" key="4">
    <source>
        <dbReference type="ARBA" id="ARBA00023125"/>
    </source>
</evidence>
<dbReference type="SMART" id="SM00862">
    <property type="entry name" value="Trans_reg_C"/>
    <property type="match status" value="1"/>
</dbReference>
<reference evidence="10" key="1">
    <citation type="submission" date="2020-10" db="EMBL/GenBank/DDBJ databases">
        <title>Taxonomic study of unclassified bacteria belonging to the class Ktedonobacteria.</title>
        <authorList>
            <person name="Yabe S."/>
            <person name="Wang C.M."/>
            <person name="Zheng Y."/>
            <person name="Sakai Y."/>
            <person name="Cavaletti L."/>
            <person name="Monciardini P."/>
            <person name="Donadio S."/>
        </authorList>
    </citation>
    <scope>NUCLEOTIDE SEQUENCE</scope>
    <source>
        <strain evidence="10">ID150040</strain>
    </source>
</reference>
<dbReference type="FunFam" id="1.10.10.10:FF:000018">
    <property type="entry name" value="DNA-binding response regulator ResD"/>
    <property type="match status" value="1"/>
</dbReference>
<evidence type="ECO:0000256" key="3">
    <source>
        <dbReference type="ARBA" id="ARBA00023015"/>
    </source>
</evidence>
<dbReference type="InterPro" id="IPR036388">
    <property type="entry name" value="WH-like_DNA-bd_sf"/>
</dbReference>
<dbReference type="EMBL" id="BNJK01000002">
    <property type="protein sequence ID" value="GHP00310.1"/>
    <property type="molecule type" value="Genomic_DNA"/>
</dbReference>
<keyword evidence="4 7" id="KW-0238">DNA-binding</keyword>
<evidence type="ECO:0000256" key="1">
    <source>
        <dbReference type="ARBA" id="ARBA00022553"/>
    </source>
</evidence>
<dbReference type="InterPro" id="IPR039420">
    <property type="entry name" value="WalR-like"/>
</dbReference>
<accession>A0A8J3IYJ9</accession>
<evidence type="ECO:0000256" key="7">
    <source>
        <dbReference type="PROSITE-ProRule" id="PRU01091"/>
    </source>
</evidence>
<dbReference type="PANTHER" id="PTHR48111:SF1">
    <property type="entry name" value="TWO-COMPONENT RESPONSE REGULATOR ORR33"/>
    <property type="match status" value="1"/>
</dbReference>
<keyword evidence="3" id="KW-0805">Transcription regulation</keyword>
<dbReference type="PROSITE" id="PS50110">
    <property type="entry name" value="RESPONSE_REGULATORY"/>
    <property type="match status" value="1"/>
</dbReference>
<gene>
    <name evidence="10" type="ORF">KSF_103570</name>
</gene>
<keyword evidence="11" id="KW-1185">Reference proteome</keyword>
<dbReference type="SMART" id="SM00448">
    <property type="entry name" value="REC"/>
    <property type="match status" value="1"/>
</dbReference>
<dbReference type="Gene3D" id="6.10.250.690">
    <property type="match status" value="1"/>
</dbReference>
<feature type="DNA-binding region" description="OmpR/PhoB-type" evidence="7">
    <location>
        <begin position="150"/>
        <end position="246"/>
    </location>
</feature>
<dbReference type="Gene3D" id="3.40.50.2300">
    <property type="match status" value="1"/>
</dbReference>
<feature type="domain" description="OmpR/PhoB-type" evidence="9">
    <location>
        <begin position="150"/>
        <end position="246"/>
    </location>
</feature>
<evidence type="ECO:0000259" key="8">
    <source>
        <dbReference type="PROSITE" id="PS50110"/>
    </source>
</evidence>
<feature type="modified residue" description="4-aspartylphosphate" evidence="6">
    <location>
        <position position="78"/>
    </location>
</feature>
<sequence>MLSPVGAMFIAVNRGTGRSMTEQVGRGRTILIIEDDREMARLVRTYLEHAGYTVEHAETGEEGIACTQRIHPHLILLDLMLPLRSGWEICRVLRASISAPIIMVTGRGTEDDRLRGFAEGADDYVTKPFSPRELVARIGAVLRRNHPTVTRIIETGFLKIDPAQRIVFVRNKNVALREREFDLLLYLALHPNVVCSRADLLDHVWGYDFAGDERTVDTHVRRVREALGPAGSLLKTVWGIGYKLIGDEV</sequence>
<protein>
    <submittedName>
        <fullName evidence="10">DNA-binding response regulator</fullName>
    </submittedName>
</protein>
<keyword evidence="5" id="KW-0804">Transcription</keyword>
<evidence type="ECO:0000313" key="10">
    <source>
        <dbReference type="EMBL" id="GHP00310.1"/>
    </source>
</evidence>
<dbReference type="InterPro" id="IPR001867">
    <property type="entry name" value="OmpR/PhoB-type_DNA-bd"/>
</dbReference>
<evidence type="ECO:0000313" key="11">
    <source>
        <dbReference type="Proteomes" id="UP000597444"/>
    </source>
</evidence>
<dbReference type="PANTHER" id="PTHR48111">
    <property type="entry name" value="REGULATOR OF RPOS"/>
    <property type="match status" value="1"/>
</dbReference>